<reference evidence="3 4" key="1">
    <citation type="submission" date="2019-05" db="EMBL/GenBank/DDBJ databases">
        <title>Emergence of the Ug99 lineage of the wheat stem rust pathogen through somatic hybridization.</title>
        <authorList>
            <person name="Li F."/>
            <person name="Upadhyaya N.M."/>
            <person name="Sperschneider J."/>
            <person name="Matny O."/>
            <person name="Nguyen-Phuc H."/>
            <person name="Mago R."/>
            <person name="Raley C."/>
            <person name="Miller M.E."/>
            <person name="Silverstein K.A.T."/>
            <person name="Henningsen E."/>
            <person name="Hirsch C.D."/>
            <person name="Visser B."/>
            <person name="Pretorius Z.A."/>
            <person name="Steffenson B.J."/>
            <person name="Schwessinger B."/>
            <person name="Dodds P.N."/>
            <person name="Figueroa M."/>
        </authorList>
    </citation>
    <scope>NUCLEOTIDE SEQUENCE [LARGE SCALE GENOMIC DNA]</scope>
    <source>
        <strain evidence="3">21-0</strain>
    </source>
</reference>
<feature type="region of interest" description="Disordered" evidence="1">
    <location>
        <begin position="61"/>
        <end position="85"/>
    </location>
</feature>
<organism evidence="3 4">
    <name type="scientific">Puccinia graminis f. sp. tritici</name>
    <dbReference type="NCBI Taxonomy" id="56615"/>
    <lineage>
        <taxon>Eukaryota</taxon>
        <taxon>Fungi</taxon>
        <taxon>Dikarya</taxon>
        <taxon>Basidiomycota</taxon>
        <taxon>Pucciniomycotina</taxon>
        <taxon>Pucciniomycetes</taxon>
        <taxon>Pucciniales</taxon>
        <taxon>Pucciniaceae</taxon>
        <taxon>Puccinia</taxon>
    </lineage>
</organism>
<dbReference type="OrthoDB" id="2499903at2759"/>
<name>A0A5B0M0P5_PUCGR</name>
<protein>
    <recommendedName>
        <fullName evidence="5">Secreted protein</fullName>
    </recommendedName>
</protein>
<keyword evidence="2" id="KW-0732">Signal</keyword>
<evidence type="ECO:0000256" key="2">
    <source>
        <dbReference type="SAM" id="SignalP"/>
    </source>
</evidence>
<evidence type="ECO:0000313" key="4">
    <source>
        <dbReference type="Proteomes" id="UP000324748"/>
    </source>
</evidence>
<keyword evidence="4" id="KW-1185">Reference proteome</keyword>
<proteinExistence type="predicted"/>
<sequence length="281" mass="30893">MFNFFTFVLVASALSMATVDCRIPIGIERNLGASKVESVYKPLQVTRAQVLDKRHLTQLPENDNSTDFKPTPVIPQKATDNAQKTPEKLNRRTFGLFSFKQIRVHAYLVECLNGILPHVQLIRNLCAQRFNGNPERLGWNLVAELRIILDILNGCLAKIKDCGRAPSPSGVPGGRVPSLGDICQILFRIMCEIKDCCVVIAALCVKYNIVRQICHDTLTQITGCLSSIIISLAGEVGNVYTGLGNLFATIPHFFIGVQFGFHAIPGVLGNGNGFFSFNAFL</sequence>
<gene>
    <name evidence="3" type="ORF">PGT21_029463</name>
</gene>
<dbReference type="EMBL" id="VSWC01000183">
    <property type="protein sequence ID" value="KAA1069610.1"/>
    <property type="molecule type" value="Genomic_DNA"/>
</dbReference>
<evidence type="ECO:0000256" key="1">
    <source>
        <dbReference type="SAM" id="MobiDB-lite"/>
    </source>
</evidence>
<evidence type="ECO:0000313" key="3">
    <source>
        <dbReference type="EMBL" id="KAA1069610.1"/>
    </source>
</evidence>
<dbReference type="AlphaFoldDB" id="A0A5B0M0P5"/>
<accession>A0A5B0M0P5</accession>
<dbReference type="Proteomes" id="UP000324748">
    <property type="component" value="Unassembled WGS sequence"/>
</dbReference>
<feature type="chain" id="PRO_5022682062" description="Secreted protein" evidence="2">
    <location>
        <begin position="22"/>
        <end position="281"/>
    </location>
</feature>
<feature type="signal peptide" evidence="2">
    <location>
        <begin position="1"/>
        <end position="21"/>
    </location>
</feature>
<comment type="caution">
    <text evidence="3">The sequence shown here is derived from an EMBL/GenBank/DDBJ whole genome shotgun (WGS) entry which is preliminary data.</text>
</comment>
<evidence type="ECO:0008006" key="5">
    <source>
        <dbReference type="Google" id="ProtNLM"/>
    </source>
</evidence>